<gene>
    <name evidence="1" type="ORF">DSCA_02000</name>
</gene>
<proteinExistence type="predicted"/>
<protein>
    <submittedName>
        <fullName evidence="1">Uncharacterized protein</fullName>
    </submittedName>
</protein>
<accession>A0A5K7YE51</accession>
<dbReference type="AlphaFoldDB" id="A0A5K7YE51"/>
<name>A0A5K7YE51_9BACT</name>
<organism evidence="1 2">
    <name type="scientific">Desulfosarcina alkanivorans</name>
    <dbReference type="NCBI Taxonomy" id="571177"/>
    <lineage>
        <taxon>Bacteria</taxon>
        <taxon>Pseudomonadati</taxon>
        <taxon>Thermodesulfobacteriota</taxon>
        <taxon>Desulfobacteria</taxon>
        <taxon>Desulfobacterales</taxon>
        <taxon>Desulfosarcinaceae</taxon>
        <taxon>Desulfosarcina</taxon>
    </lineage>
</organism>
<keyword evidence="2" id="KW-1185">Reference proteome</keyword>
<dbReference type="KEGG" id="dalk:DSCA_02000"/>
<evidence type="ECO:0000313" key="2">
    <source>
        <dbReference type="Proteomes" id="UP000427906"/>
    </source>
</evidence>
<dbReference type="EMBL" id="AP021874">
    <property type="protein sequence ID" value="BBO66270.1"/>
    <property type="molecule type" value="Genomic_DNA"/>
</dbReference>
<dbReference type="Proteomes" id="UP000427906">
    <property type="component" value="Chromosome"/>
</dbReference>
<evidence type="ECO:0000313" key="1">
    <source>
        <dbReference type="EMBL" id="BBO66270.1"/>
    </source>
</evidence>
<reference evidence="1 2" key="1">
    <citation type="submission" date="2019-11" db="EMBL/GenBank/DDBJ databases">
        <title>Comparative genomics of hydrocarbon-degrading Desulfosarcina strains.</title>
        <authorList>
            <person name="Watanabe M."/>
            <person name="Kojima H."/>
            <person name="Fukui M."/>
        </authorList>
    </citation>
    <scope>NUCLEOTIDE SEQUENCE [LARGE SCALE GENOMIC DNA]</scope>
    <source>
        <strain evidence="1 2">PL12</strain>
    </source>
</reference>
<sequence>MERWITANQLLKRWSAGPSTIFKAVEDGLSTYREWTQGRPKEVDMKNFVRHFSRMHDSSALGDWFPAMLFKMSDVESFEDDHSEDGGGMTAKDRRNYGRLKAERENFTDAISAAVKGLMHCQDRNPPIRKAEFKIFIQEDYPGLPDTSIGEIWRAIPGKYKLSGRPRLAAKK</sequence>